<evidence type="ECO:0000313" key="1">
    <source>
        <dbReference type="EMBL" id="MBU3804105.1"/>
    </source>
</evidence>
<dbReference type="AlphaFoldDB" id="A0A9E2KC61"/>
<gene>
    <name evidence="1" type="ORF">H9872_05030</name>
</gene>
<dbReference type="EMBL" id="JAHLFQ010000110">
    <property type="protein sequence ID" value="MBU3804105.1"/>
    <property type="molecule type" value="Genomic_DNA"/>
</dbReference>
<dbReference type="Proteomes" id="UP000824229">
    <property type="component" value="Unassembled WGS sequence"/>
</dbReference>
<reference evidence="1" key="1">
    <citation type="journal article" date="2021" name="PeerJ">
        <title>Extensive microbial diversity within the chicken gut microbiome revealed by metagenomics and culture.</title>
        <authorList>
            <person name="Gilroy R."/>
            <person name="Ravi A."/>
            <person name="Getino M."/>
            <person name="Pursley I."/>
            <person name="Horton D.L."/>
            <person name="Alikhan N.F."/>
            <person name="Baker D."/>
            <person name="Gharbi K."/>
            <person name="Hall N."/>
            <person name="Watson M."/>
            <person name="Adriaenssens E.M."/>
            <person name="Foster-Nyarko E."/>
            <person name="Jarju S."/>
            <person name="Secka A."/>
            <person name="Antonio M."/>
            <person name="Oren A."/>
            <person name="Chaudhuri R.R."/>
            <person name="La Ragione R."/>
            <person name="Hildebrand F."/>
            <person name="Pallen M.J."/>
        </authorList>
    </citation>
    <scope>NUCLEOTIDE SEQUENCE</scope>
    <source>
        <strain evidence="1">B5-657</strain>
    </source>
</reference>
<name>A0A9E2KC61_9FIRM</name>
<organism evidence="1 2">
    <name type="scientific">Candidatus Cellulosilyticum pullistercoris</name>
    <dbReference type="NCBI Taxonomy" id="2838521"/>
    <lineage>
        <taxon>Bacteria</taxon>
        <taxon>Bacillati</taxon>
        <taxon>Bacillota</taxon>
        <taxon>Clostridia</taxon>
        <taxon>Lachnospirales</taxon>
        <taxon>Cellulosilyticaceae</taxon>
        <taxon>Cellulosilyticum</taxon>
    </lineage>
</organism>
<accession>A0A9E2KC61</accession>
<comment type="caution">
    <text evidence="1">The sequence shown here is derived from an EMBL/GenBank/DDBJ whole genome shotgun (WGS) entry which is preliminary data.</text>
</comment>
<proteinExistence type="predicted"/>
<reference evidence="1" key="2">
    <citation type="submission" date="2021-04" db="EMBL/GenBank/DDBJ databases">
        <authorList>
            <person name="Gilroy R."/>
        </authorList>
    </citation>
    <scope>NUCLEOTIDE SEQUENCE</scope>
    <source>
        <strain evidence="1">B5-657</strain>
    </source>
</reference>
<evidence type="ECO:0000313" key="2">
    <source>
        <dbReference type="Proteomes" id="UP000824229"/>
    </source>
</evidence>
<sequence length="181" mass="21233">MENTRCGEIAVLLDQLEDLIEEGKTNFLSGKVAIDKNEMVEIIRDIRLKLPTEVQQSVWIVEERNKILNEAQKEAHVIIEEAREQMQSMIEKDQITLFAKERAENIVSTAKEDAKNMHRGAILYAQDTCKDIEQRLKYTLESIHQEVQNFESYITDMLRDVYDNRQELKEMSQKIEKSDEE</sequence>
<protein>
    <submittedName>
        <fullName evidence="1">ATPase</fullName>
    </submittedName>
</protein>